<gene>
    <name evidence="1" type="ORF">QG37_03850</name>
</gene>
<dbReference type="Proteomes" id="UP000037122">
    <property type="component" value="Unassembled WGS sequence"/>
</dbReference>
<dbReference type="VEuPathDB" id="FungiDB:QG37_03850"/>
<name>A0A0L0NZ74_CANAR</name>
<accession>A0A0L0NZ74</accession>
<proteinExistence type="predicted"/>
<protein>
    <submittedName>
        <fullName evidence="1">Uncharacterized protein</fullName>
    </submittedName>
</protein>
<reference evidence="2" key="1">
    <citation type="journal article" date="2015" name="BMC Genomics">
        <title>Draft genome of a commonly misdiagnosed multidrug resistant pathogen Candida auris.</title>
        <authorList>
            <person name="Chatterjee S."/>
            <person name="Alampalli S.V."/>
            <person name="Nageshan R.K."/>
            <person name="Chettiar S.T."/>
            <person name="Joshi S."/>
            <person name="Tatu U.S."/>
        </authorList>
    </citation>
    <scope>NUCLEOTIDE SEQUENCE [LARGE SCALE GENOMIC DNA]</scope>
    <source>
        <strain evidence="2">6684</strain>
    </source>
</reference>
<dbReference type="EMBL" id="LGST01000025">
    <property type="protein sequence ID" value="KND99304.1"/>
    <property type="molecule type" value="Genomic_DNA"/>
</dbReference>
<evidence type="ECO:0000313" key="1">
    <source>
        <dbReference type="EMBL" id="KND99304.1"/>
    </source>
</evidence>
<organism evidence="1 2">
    <name type="scientific">Candidozyma auris</name>
    <name type="common">Yeast</name>
    <name type="synonym">Candida auris</name>
    <dbReference type="NCBI Taxonomy" id="498019"/>
    <lineage>
        <taxon>Eukaryota</taxon>
        <taxon>Fungi</taxon>
        <taxon>Dikarya</taxon>
        <taxon>Ascomycota</taxon>
        <taxon>Saccharomycotina</taxon>
        <taxon>Pichiomycetes</taxon>
        <taxon>Metschnikowiaceae</taxon>
        <taxon>Candidozyma</taxon>
    </lineage>
</organism>
<comment type="caution">
    <text evidence="1">The sequence shown here is derived from an EMBL/GenBank/DDBJ whole genome shotgun (WGS) entry which is preliminary data.</text>
</comment>
<sequence length="30" mass="3427">MTIMRAKLEMAGFIVSSWYDEDAVGEIFDT</sequence>
<evidence type="ECO:0000313" key="2">
    <source>
        <dbReference type="Proteomes" id="UP000037122"/>
    </source>
</evidence>
<dbReference type="AlphaFoldDB" id="A0A0L0NZ74"/>